<evidence type="ECO:0000256" key="1">
    <source>
        <dbReference type="SAM" id="SignalP"/>
    </source>
</evidence>
<dbReference type="RefSeq" id="WP_253672211.1">
    <property type="nucleotide sequence ID" value="NZ_JAMTCP010000040.1"/>
</dbReference>
<protein>
    <submittedName>
        <fullName evidence="3">3-phytase</fullName>
    </submittedName>
</protein>
<name>A0ABT1I0X3_STRSD</name>
<comment type="caution">
    <text evidence="3">The sequence shown here is derived from an EMBL/GenBank/DDBJ whole genome shotgun (WGS) entry which is preliminary data.</text>
</comment>
<dbReference type="PROSITE" id="PS51662">
    <property type="entry name" value="BP_PHYTASE"/>
    <property type="match status" value="1"/>
</dbReference>
<dbReference type="EMBL" id="JAMTCP010000040">
    <property type="protein sequence ID" value="MCP2261383.1"/>
    <property type="molecule type" value="Genomic_DNA"/>
</dbReference>
<reference evidence="3 4" key="1">
    <citation type="submission" date="2022-06" db="EMBL/GenBank/DDBJ databases">
        <title>Genomic Encyclopedia of Archaeal and Bacterial Type Strains, Phase II (KMG-II): from individual species to whole genera.</title>
        <authorList>
            <person name="Goeker M."/>
        </authorList>
    </citation>
    <scope>NUCLEOTIDE SEQUENCE [LARGE SCALE GENOMIC DNA]</scope>
    <source>
        <strain evidence="3 4">DSM 40477</strain>
    </source>
</reference>
<dbReference type="InterPro" id="IPR011042">
    <property type="entry name" value="6-blade_b-propeller_TolB-like"/>
</dbReference>
<evidence type="ECO:0000313" key="4">
    <source>
        <dbReference type="Proteomes" id="UP001205311"/>
    </source>
</evidence>
<keyword evidence="1" id="KW-0732">Signal</keyword>
<proteinExistence type="predicted"/>
<evidence type="ECO:0000259" key="2">
    <source>
        <dbReference type="PROSITE" id="PS51662"/>
    </source>
</evidence>
<organism evidence="3 4">
    <name type="scientific">Streptoalloteichus tenebrarius (strain ATCC 17920 / DSM 40477 / JCM 4838 / CBS 697.72 / NBRC 16177 / NCIMB 11028 / NRRL B-12390 / A12253. 1 / ISP 5477)</name>
    <name type="common">Streptomyces tenebrarius</name>
    <dbReference type="NCBI Taxonomy" id="1933"/>
    <lineage>
        <taxon>Bacteria</taxon>
        <taxon>Bacillati</taxon>
        <taxon>Actinomycetota</taxon>
        <taxon>Actinomycetes</taxon>
        <taxon>Pseudonocardiales</taxon>
        <taxon>Pseudonocardiaceae</taxon>
        <taxon>Streptoalloteichus</taxon>
    </lineage>
</organism>
<evidence type="ECO:0000313" key="3">
    <source>
        <dbReference type="EMBL" id="MCP2261383.1"/>
    </source>
</evidence>
<feature type="chain" id="PRO_5045287468" evidence="1">
    <location>
        <begin position="28"/>
        <end position="339"/>
    </location>
</feature>
<sequence length="339" mass="35698">MTPSPRPVLAAVLAAAVFATLPGTAHAAPVEVSPTVETTPVAHSGDAADDPAVWVHPTDPARSLVIGTDKDGALETYDLSGARVQRITGTKPNNVDLRGDLVVTADDDVPSDGRMRFYRVDPATRQLTDVGALNASVDEHGICAYRSARSGRTYVFANDVTGRVEQWEVSLDATGKVTGHRVRGPWDVGGTVEGCVADDQRGVFYLAEETGGVWAYGAEPDASTTARREIDRAGAGHLTADVEGLALAGDRLLVSSQGDDSYAAYDVTTGAFVAKFQVTSNTTVDGCSHTDGIEASTANLGPRFPHGLFICQDDKNTKPGVSGNQNFKLVPLDRLPLHS</sequence>
<feature type="signal peptide" evidence="1">
    <location>
        <begin position="1"/>
        <end position="27"/>
    </location>
</feature>
<dbReference type="SUPFAM" id="SSF50956">
    <property type="entry name" value="Thermostable phytase (3-phytase)"/>
    <property type="match status" value="1"/>
</dbReference>
<gene>
    <name evidence="3" type="ORF">LX15_005107</name>
</gene>
<feature type="domain" description="BPP" evidence="2">
    <location>
        <begin position="22"/>
        <end position="339"/>
    </location>
</feature>
<dbReference type="Gene3D" id="2.120.10.30">
    <property type="entry name" value="TolB, C-terminal domain"/>
    <property type="match status" value="1"/>
</dbReference>
<accession>A0ABT1I0X3</accession>
<dbReference type="InterPro" id="IPR003431">
    <property type="entry name" value="B-propeller_Phytase"/>
</dbReference>
<keyword evidence="4" id="KW-1185">Reference proteome</keyword>
<dbReference type="Pfam" id="PF02333">
    <property type="entry name" value="Phytase"/>
    <property type="match status" value="1"/>
</dbReference>
<dbReference type="Proteomes" id="UP001205311">
    <property type="component" value="Unassembled WGS sequence"/>
</dbReference>